<protein>
    <submittedName>
        <fullName evidence="2">Uncharacterized protein</fullName>
    </submittedName>
</protein>
<comment type="caution">
    <text evidence="2">The sequence shown here is derived from an EMBL/GenBank/DDBJ whole genome shotgun (WGS) entry which is preliminary data.</text>
</comment>
<dbReference type="RefSeq" id="WP_131838561.1">
    <property type="nucleotide sequence ID" value="NZ_SLWB01000003.1"/>
</dbReference>
<keyword evidence="1" id="KW-1133">Transmembrane helix</keyword>
<evidence type="ECO:0000313" key="3">
    <source>
        <dbReference type="Proteomes" id="UP000294830"/>
    </source>
</evidence>
<organism evidence="2 3">
    <name type="scientific">Acetobacteroides hydrogenigenes</name>
    <dbReference type="NCBI Taxonomy" id="979970"/>
    <lineage>
        <taxon>Bacteria</taxon>
        <taxon>Pseudomonadati</taxon>
        <taxon>Bacteroidota</taxon>
        <taxon>Bacteroidia</taxon>
        <taxon>Bacteroidales</taxon>
        <taxon>Rikenellaceae</taxon>
        <taxon>Acetobacteroides</taxon>
    </lineage>
</organism>
<name>A0A4R2EQA1_9BACT</name>
<dbReference type="Proteomes" id="UP000294830">
    <property type="component" value="Unassembled WGS sequence"/>
</dbReference>
<keyword evidence="3" id="KW-1185">Reference proteome</keyword>
<gene>
    <name evidence="2" type="ORF">CLV25_103229</name>
</gene>
<dbReference type="AlphaFoldDB" id="A0A4R2EQA1"/>
<evidence type="ECO:0000256" key="1">
    <source>
        <dbReference type="SAM" id="Phobius"/>
    </source>
</evidence>
<dbReference type="OrthoDB" id="1001734at2"/>
<dbReference type="EMBL" id="SLWB01000003">
    <property type="protein sequence ID" value="TCN70705.1"/>
    <property type="molecule type" value="Genomic_DNA"/>
</dbReference>
<keyword evidence="1" id="KW-0812">Transmembrane</keyword>
<keyword evidence="1" id="KW-0472">Membrane</keyword>
<reference evidence="2 3" key="1">
    <citation type="submission" date="2019-03" db="EMBL/GenBank/DDBJ databases">
        <title>Genomic Encyclopedia of Archaeal and Bacterial Type Strains, Phase II (KMG-II): from individual species to whole genera.</title>
        <authorList>
            <person name="Goeker M."/>
        </authorList>
    </citation>
    <scope>NUCLEOTIDE SEQUENCE [LARGE SCALE GENOMIC DNA]</scope>
    <source>
        <strain evidence="2 3">RL-C</strain>
    </source>
</reference>
<sequence length="79" mass="8492">MVLLKTLAVVIGLLAIAFAGLGIRIWIKGKFPDTEVETNPAMQKMGIKCAKQEEWEAHCEQTGTDFGSCSSCCSTCGSH</sequence>
<accession>A0A4R2EQA1</accession>
<proteinExistence type="predicted"/>
<feature type="transmembrane region" description="Helical" evidence="1">
    <location>
        <begin position="6"/>
        <end position="27"/>
    </location>
</feature>
<evidence type="ECO:0000313" key="2">
    <source>
        <dbReference type="EMBL" id="TCN70705.1"/>
    </source>
</evidence>